<keyword evidence="6" id="KW-0547">Nucleotide-binding</keyword>
<keyword evidence="4" id="KW-0678">Repressor</keyword>
<dbReference type="EMBL" id="AP024086">
    <property type="protein sequence ID" value="BCL61420.1"/>
    <property type="molecule type" value="Genomic_DNA"/>
</dbReference>
<dbReference type="InterPro" id="IPR002197">
    <property type="entry name" value="HTH_Fis"/>
</dbReference>
<dbReference type="Pfam" id="PF00072">
    <property type="entry name" value="Response_reg"/>
    <property type="match status" value="1"/>
</dbReference>
<comment type="subcellular location">
    <subcellularLocation>
        <location evidence="1">Cytoplasm</location>
    </subcellularLocation>
</comment>
<evidence type="ECO:0000256" key="14">
    <source>
        <dbReference type="ARBA" id="ARBA00029881"/>
    </source>
</evidence>
<evidence type="ECO:0000256" key="10">
    <source>
        <dbReference type="ARBA" id="ARBA00023125"/>
    </source>
</evidence>
<evidence type="ECO:0000256" key="9">
    <source>
        <dbReference type="ARBA" id="ARBA00023015"/>
    </source>
</evidence>
<dbReference type="Proteomes" id="UP000826725">
    <property type="component" value="Chromosome"/>
</dbReference>
<evidence type="ECO:0000256" key="15">
    <source>
        <dbReference type="ARBA" id="ARBA00031910"/>
    </source>
</evidence>
<evidence type="ECO:0000256" key="11">
    <source>
        <dbReference type="ARBA" id="ARBA00023159"/>
    </source>
</evidence>
<sequence length="460" mass="50925">MITLLIVDDEKAVRYAFKRTFGDEYHICTATNGKEAVEAVDRKEPDVVLMDIRMPEMDGLQALARIKENHPHVPIIMVTAFADSTSAMQAMKDGAFDYVSKPFDNDELRRIVEKAITASRIQAELHCGCDKEWSEAEENRDCIVGSSPEVLTMCKTIGQMADSDLPVLITGETGAGKELTARAILQHSSRKDAPFLVVNCASLPAELVESELFGYEAGAFTGASGQRIGRFEQCNGGTLFLDEIGELALGTQAKVLRVLQNGTFERLGSNKQLQTDVRLITATNRNLEQMVTDGLFRADLLHRINVLTIPIPPLRERISDLPDLILYFLARYGRQVSPPVEGISDDALEKLSEYQWPGNVRELENTIRRAIVLGKSRVISAEDCLLQGQVEPTGDFSQVVSQQIEKLLEGNESRPYHSLLAEVEQLLITKALDLCEGNQVQAANLLGINRMTLRKKLPSA</sequence>
<evidence type="ECO:0000256" key="8">
    <source>
        <dbReference type="ARBA" id="ARBA00023012"/>
    </source>
</evidence>
<evidence type="ECO:0000259" key="17">
    <source>
        <dbReference type="PROSITE" id="PS50045"/>
    </source>
</evidence>
<dbReference type="PROSITE" id="PS50110">
    <property type="entry name" value="RESPONSE_REGULATORY"/>
    <property type="match status" value="1"/>
</dbReference>
<evidence type="ECO:0000256" key="6">
    <source>
        <dbReference type="ARBA" id="ARBA00022741"/>
    </source>
</evidence>
<keyword evidence="9" id="KW-0805">Transcription regulation</keyword>
<dbReference type="InterPro" id="IPR058031">
    <property type="entry name" value="AAA_lid_NorR"/>
</dbReference>
<keyword evidence="12" id="KW-0804">Transcription</keyword>
<dbReference type="KEGG" id="dbk:DGMP_21130"/>
<dbReference type="GO" id="GO:0005737">
    <property type="term" value="C:cytoplasm"/>
    <property type="evidence" value="ECO:0007669"/>
    <property type="project" value="UniProtKB-SubCell"/>
</dbReference>
<dbReference type="GO" id="GO:0006355">
    <property type="term" value="P:regulation of DNA-templated transcription"/>
    <property type="evidence" value="ECO:0007669"/>
    <property type="project" value="InterPro"/>
</dbReference>
<dbReference type="CDD" id="cd17536">
    <property type="entry name" value="REC_YesN-like"/>
    <property type="match status" value="1"/>
</dbReference>
<keyword evidence="10" id="KW-0238">DNA-binding</keyword>
<keyword evidence="13" id="KW-0535">Nitrogen fixation</keyword>
<dbReference type="FunFam" id="3.40.50.2300:FF:000018">
    <property type="entry name" value="DNA-binding transcriptional regulator NtrC"/>
    <property type="match status" value="1"/>
</dbReference>
<evidence type="ECO:0000313" key="20">
    <source>
        <dbReference type="Proteomes" id="UP000826725"/>
    </source>
</evidence>
<evidence type="ECO:0000256" key="16">
    <source>
        <dbReference type="PROSITE-ProRule" id="PRU00169"/>
    </source>
</evidence>
<evidence type="ECO:0000256" key="13">
    <source>
        <dbReference type="ARBA" id="ARBA00023231"/>
    </source>
</evidence>
<dbReference type="InterPro" id="IPR001789">
    <property type="entry name" value="Sig_transdc_resp-reg_receiver"/>
</dbReference>
<organism evidence="19 20">
    <name type="scientific">Desulfomarina profundi</name>
    <dbReference type="NCBI Taxonomy" id="2772557"/>
    <lineage>
        <taxon>Bacteria</taxon>
        <taxon>Pseudomonadati</taxon>
        <taxon>Thermodesulfobacteriota</taxon>
        <taxon>Desulfobulbia</taxon>
        <taxon>Desulfobulbales</taxon>
        <taxon>Desulfobulbaceae</taxon>
        <taxon>Desulfomarina</taxon>
    </lineage>
</organism>
<evidence type="ECO:0000256" key="7">
    <source>
        <dbReference type="ARBA" id="ARBA00022840"/>
    </source>
</evidence>
<evidence type="ECO:0000256" key="4">
    <source>
        <dbReference type="ARBA" id="ARBA00022491"/>
    </source>
</evidence>
<evidence type="ECO:0000256" key="1">
    <source>
        <dbReference type="ARBA" id="ARBA00004496"/>
    </source>
</evidence>
<keyword evidence="5 16" id="KW-0597">Phosphoprotein</keyword>
<dbReference type="InterPro" id="IPR003593">
    <property type="entry name" value="AAA+_ATPase"/>
</dbReference>
<dbReference type="RefSeq" id="WP_228853876.1">
    <property type="nucleotide sequence ID" value="NZ_AP024086.1"/>
</dbReference>
<dbReference type="GO" id="GO:0043565">
    <property type="term" value="F:sequence-specific DNA binding"/>
    <property type="evidence" value="ECO:0007669"/>
    <property type="project" value="InterPro"/>
</dbReference>
<dbReference type="PROSITE" id="PS00688">
    <property type="entry name" value="SIGMA54_INTERACT_3"/>
    <property type="match status" value="1"/>
</dbReference>
<keyword evidence="11" id="KW-0010">Activator</keyword>
<feature type="modified residue" description="4-aspartylphosphate" evidence="16">
    <location>
        <position position="51"/>
    </location>
</feature>
<dbReference type="PANTHER" id="PTHR32071">
    <property type="entry name" value="TRANSCRIPTIONAL REGULATORY PROTEIN"/>
    <property type="match status" value="1"/>
</dbReference>
<dbReference type="CDD" id="cd00009">
    <property type="entry name" value="AAA"/>
    <property type="match status" value="1"/>
</dbReference>
<evidence type="ECO:0000256" key="5">
    <source>
        <dbReference type="ARBA" id="ARBA00022553"/>
    </source>
</evidence>
<reference evidence="19" key="1">
    <citation type="submission" date="2020-09" db="EMBL/GenBank/DDBJ databases">
        <title>Desulfogranum mesoprofundum gen. nov., sp. nov., a novel mesophilic, sulfate-reducing chemolithoautotroph isolated from a deep-sea hydrothermal vent chimney in the Suiyo Seamount.</title>
        <authorList>
            <person name="Hashimoto Y."/>
            <person name="Nakagawa S."/>
        </authorList>
    </citation>
    <scope>NUCLEOTIDE SEQUENCE</scope>
    <source>
        <strain evidence="19">KT2</strain>
    </source>
</reference>
<evidence type="ECO:0000256" key="2">
    <source>
        <dbReference type="ARBA" id="ARBA00019059"/>
    </source>
</evidence>
<evidence type="ECO:0000256" key="12">
    <source>
        <dbReference type="ARBA" id="ARBA00023163"/>
    </source>
</evidence>
<protein>
    <recommendedName>
        <fullName evidence="2">DNA-binding transcriptional regulator NtrC</fullName>
    </recommendedName>
    <alternativeName>
        <fullName evidence="14">Nitrogen regulation protein NR(I)</fullName>
    </alternativeName>
    <alternativeName>
        <fullName evidence="15">Nitrogen regulator I</fullName>
    </alternativeName>
</protein>
<dbReference type="AlphaFoldDB" id="A0A8D5FIL6"/>
<evidence type="ECO:0000259" key="18">
    <source>
        <dbReference type="PROSITE" id="PS50110"/>
    </source>
</evidence>
<evidence type="ECO:0000313" key="19">
    <source>
        <dbReference type="EMBL" id="BCL61420.1"/>
    </source>
</evidence>
<dbReference type="Pfam" id="PF25601">
    <property type="entry name" value="AAA_lid_14"/>
    <property type="match status" value="1"/>
</dbReference>
<dbReference type="SMART" id="SM00382">
    <property type="entry name" value="AAA"/>
    <property type="match status" value="1"/>
</dbReference>
<dbReference type="GO" id="GO:0000160">
    <property type="term" value="P:phosphorelay signal transduction system"/>
    <property type="evidence" value="ECO:0007669"/>
    <property type="project" value="UniProtKB-KW"/>
</dbReference>
<dbReference type="GO" id="GO:0005524">
    <property type="term" value="F:ATP binding"/>
    <property type="evidence" value="ECO:0007669"/>
    <property type="project" value="UniProtKB-KW"/>
</dbReference>
<keyword evidence="3" id="KW-0963">Cytoplasm</keyword>
<dbReference type="InterPro" id="IPR002078">
    <property type="entry name" value="Sigma_54_int"/>
</dbReference>
<gene>
    <name evidence="19" type="primary">ntrC</name>
    <name evidence="19" type="ORF">DGMP_21130</name>
</gene>
<dbReference type="SMART" id="SM00448">
    <property type="entry name" value="REC"/>
    <property type="match status" value="1"/>
</dbReference>
<evidence type="ECO:0000256" key="3">
    <source>
        <dbReference type="ARBA" id="ARBA00022490"/>
    </source>
</evidence>
<feature type="domain" description="Sigma-54 factor interaction" evidence="17">
    <location>
        <begin position="143"/>
        <end position="372"/>
    </location>
</feature>
<name>A0A8D5FIL6_9BACT</name>
<dbReference type="PANTHER" id="PTHR32071:SF95">
    <property type="entry name" value="DNA-BINDING TRANSCRIPTIONAL REGULATOR NTRC"/>
    <property type="match status" value="1"/>
</dbReference>
<accession>A0A8D5FIL6</accession>
<proteinExistence type="predicted"/>
<dbReference type="InterPro" id="IPR025944">
    <property type="entry name" value="Sigma_54_int_dom_CS"/>
</dbReference>
<dbReference type="PROSITE" id="PS50045">
    <property type="entry name" value="SIGMA54_INTERACT_4"/>
    <property type="match status" value="1"/>
</dbReference>
<keyword evidence="8" id="KW-0902">Two-component regulatory system</keyword>
<dbReference type="FunFam" id="3.40.50.300:FF:000006">
    <property type="entry name" value="DNA-binding transcriptional regulator NtrC"/>
    <property type="match status" value="1"/>
</dbReference>
<feature type="domain" description="Response regulatory" evidence="18">
    <location>
        <begin position="3"/>
        <end position="116"/>
    </location>
</feature>
<keyword evidence="20" id="KW-1185">Reference proteome</keyword>
<dbReference type="Pfam" id="PF02954">
    <property type="entry name" value="HTH_8"/>
    <property type="match status" value="1"/>
</dbReference>
<keyword evidence="7" id="KW-0067">ATP-binding</keyword>
<dbReference type="Pfam" id="PF00158">
    <property type="entry name" value="Sigma54_activat"/>
    <property type="match status" value="1"/>
</dbReference>